<evidence type="ECO:0008006" key="6">
    <source>
        <dbReference type="Google" id="ProtNLM"/>
    </source>
</evidence>
<dbReference type="EMBL" id="UHEN01000001">
    <property type="protein sequence ID" value="SUN06991.1"/>
    <property type="molecule type" value="Genomic_DNA"/>
</dbReference>
<dbReference type="EMBL" id="MSJL01000008">
    <property type="protein sequence ID" value="OLF50317.1"/>
    <property type="molecule type" value="Genomic_DNA"/>
</dbReference>
<gene>
    <name evidence="2" type="ORF">BU200_02830</name>
    <name evidence="3" type="ORF">NCTC12957_00942</name>
</gene>
<keyword evidence="4" id="KW-1185">Reference proteome</keyword>
<feature type="transmembrane region" description="Helical" evidence="1">
    <location>
        <begin position="170"/>
        <end position="188"/>
    </location>
</feature>
<feature type="transmembrane region" description="Helical" evidence="1">
    <location>
        <begin position="114"/>
        <end position="132"/>
    </location>
</feature>
<keyword evidence="1" id="KW-1133">Transmembrane helix</keyword>
<organism evidence="2 4">
    <name type="scientific">Streptococcus acidominimus</name>
    <dbReference type="NCBI Taxonomy" id="1326"/>
    <lineage>
        <taxon>Bacteria</taxon>
        <taxon>Bacillati</taxon>
        <taxon>Bacillota</taxon>
        <taxon>Bacilli</taxon>
        <taxon>Lactobacillales</taxon>
        <taxon>Streptococcaceae</taxon>
        <taxon>Streptococcus</taxon>
    </lineage>
</organism>
<dbReference type="AlphaFoldDB" id="A0A1Q8EEU0"/>
<feature type="transmembrane region" description="Helical" evidence="1">
    <location>
        <begin position="84"/>
        <end position="102"/>
    </location>
</feature>
<feature type="transmembrane region" description="Helical" evidence="1">
    <location>
        <begin position="194"/>
        <end position="214"/>
    </location>
</feature>
<protein>
    <recommendedName>
        <fullName evidence="6">DUF443 family protein</fullName>
    </recommendedName>
</protein>
<dbReference type="RefSeq" id="WP_075098725.1">
    <property type="nucleotide sequence ID" value="NZ_MSJL01000008.1"/>
</dbReference>
<proteinExistence type="predicted"/>
<dbReference type="Proteomes" id="UP000255213">
    <property type="component" value="Unassembled WGS sequence"/>
</dbReference>
<reference evidence="2" key="2">
    <citation type="submission" date="2016-12" db="EMBL/GenBank/DDBJ databases">
        <authorList>
            <person name="Song W.-J."/>
            <person name="Kurnit D.M."/>
        </authorList>
    </citation>
    <scope>NUCLEOTIDE SEQUENCE [LARGE SCALE GENOMIC DNA]</scope>
    <source>
        <strain evidence="2">ATCC 51725</strain>
    </source>
</reference>
<evidence type="ECO:0000313" key="4">
    <source>
        <dbReference type="Proteomes" id="UP000186437"/>
    </source>
</evidence>
<keyword evidence="1" id="KW-0812">Transmembrane</keyword>
<reference evidence="3 5" key="3">
    <citation type="submission" date="2018-06" db="EMBL/GenBank/DDBJ databases">
        <authorList>
            <consortium name="Pathogen Informatics"/>
            <person name="Doyle S."/>
        </authorList>
    </citation>
    <scope>NUCLEOTIDE SEQUENCE [LARGE SCALE GENOMIC DNA]</scope>
    <source>
        <strain evidence="3 5">NCTC12957</strain>
    </source>
</reference>
<evidence type="ECO:0000313" key="2">
    <source>
        <dbReference type="EMBL" id="OLF50317.1"/>
    </source>
</evidence>
<sequence>MKKQKQFVARLTGCLNYRYYVIELRRRVYIIDYANPKDIRSYFPGFFPKYNREYTVYDITATQEQYAIRSVPWLQSYFRQFTEWWFVVGLMMVAAITSHLRIEWLYNQDVPRFWKMILLIYVIGAVGIIFWLNRITKEPKGLLEEKSYKLERKPRPRYVNAKQKVKTGPVGDFILTLFGQSISLVFLFNYSYIMVLLGFFAGYSILFIRFLNLYEVLNMNKFIFLEEEE</sequence>
<evidence type="ECO:0000313" key="5">
    <source>
        <dbReference type="Proteomes" id="UP000255213"/>
    </source>
</evidence>
<dbReference type="Proteomes" id="UP000186437">
    <property type="component" value="Unassembled WGS sequence"/>
</dbReference>
<reference evidence="4" key="1">
    <citation type="submission" date="2016-12" db="EMBL/GenBank/DDBJ databases">
        <authorList>
            <person name="Gulvik C.A."/>
        </authorList>
    </citation>
    <scope>NUCLEOTIDE SEQUENCE [LARGE SCALE GENOMIC DNA]</scope>
    <source>
        <strain evidence="4">ATCC 51725</strain>
    </source>
</reference>
<name>A0A1Q8EEU0_STRAI</name>
<accession>A0A1Q8EEU0</accession>
<evidence type="ECO:0000256" key="1">
    <source>
        <dbReference type="SAM" id="Phobius"/>
    </source>
</evidence>
<keyword evidence="1" id="KW-0472">Membrane</keyword>
<evidence type="ECO:0000313" key="3">
    <source>
        <dbReference type="EMBL" id="SUN06991.1"/>
    </source>
</evidence>